<evidence type="ECO:0000256" key="8">
    <source>
        <dbReference type="ARBA" id="ARBA00022837"/>
    </source>
</evidence>
<dbReference type="CDD" id="cd06186">
    <property type="entry name" value="NOX_Duox_like_FAD_NADP"/>
    <property type="match status" value="1"/>
</dbReference>
<dbReference type="FunFam" id="3.40.50.80:FF:000040">
    <property type="entry name" value="Respiratory burst oxidase protein D"/>
    <property type="match status" value="1"/>
</dbReference>
<gene>
    <name evidence="17" type="ORF">KC19_12G014000</name>
</gene>
<evidence type="ECO:0000256" key="10">
    <source>
        <dbReference type="ARBA" id="ARBA00022989"/>
    </source>
</evidence>
<dbReference type="Gene3D" id="1.10.238.10">
    <property type="entry name" value="EF-hand"/>
    <property type="match status" value="1"/>
</dbReference>
<evidence type="ECO:0000313" key="17">
    <source>
        <dbReference type="EMBL" id="KAG0553469.1"/>
    </source>
</evidence>
<organism evidence="17 18">
    <name type="scientific">Ceratodon purpureus</name>
    <name type="common">Fire moss</name>
    <name type="synonym">Dicranum purpureum</name>
    <dbReference type="NCBI Taxonomy" id="3225"/>
    <lineage>
        <taxon>Eukaryota</taxon>
        <taxon>Viridiplantae</taxon>
        <taxon>Streptophyta</taxon>
        <taxon>Embryophyta</taxon>
        <taxon>Bryophyta</taxon>
        <taxon>Bryophytina</taxon>
        <taxon>Bryopsida</taxon>
        <taxon>Dicranidae</taxon>
        <taxon>Pseudoditrichales</taxon>
        <taxon>Ditrichaceae</taxon>
        <taxon>Ceratodon</taxon>
    </lineage>
</organism>
<keyword evidence="8" id="KW-0106">Calcium</keyword>
<dbReference type="Pfam" id="PF08022">
    <property type="entry name" value="FAD_binding_8"/>
    <property type="match status" value="1"/>
</dbReference>
<accession>A0A8T0G5V8</accession>
<dbReference type="GO" id="GO:0005509">
    <property type="term" value="F:calcium ion binding"/>
    <property type="evidence" value="ECO:0007669"/>
    <property type="project" value="InterPro"/>
</dbReference>
<dbReference type="InterPro" id="IPR013121">
    <property type="entry name" value="Fe_red_NAD-bd_6"/>
</dbReference>
<feature type="region of interest" description="Disordered" evidence="13">
    <location>
        <begin position="795"/>
        <end position="831"/>
    </location>
</feature>
<dbReference type="InterPro" id="IPR013623">
    <property type="entry name" value="NADPH_Ox"/>
</dbReference>
<dbReference type="InterPro" id="IPR017938">
    <property type="entry name" value="Riboflavin_synthase-like_b-brl"/>
</dbReference>
<keyword evidence="11" id="KW-0560">Oxidoreductase</keyword>
<dbReference type="InterPro" id="IPR050369">
    <property type="entry name" value="RBOH/FRE"/>
</dbReference>
<dbReference type="GO" id="GO:0016174">
    <property type="term" value="F:NAD(P)H oxidase H2O2-forming activity"/>
    <property type="evidence" value="ECO:0007669"/>
    <property type="project" value="TreeGrafter"/>
</dbReference>
<feature type="domain" description="FAD-binding FR-type" evidence="16">
    <location>
        <begin position="638"/>
        <end position="761"/>
    </location>
</feature>
<comment type="subcellular location">
    <subcellularLocation>
        <location evidence="1">Membrane</location>
        <topology evidence="1">Multi-pass membrane protein</topology>
    </subcellularLocation>
</comment>
<feature type="region of interest" description="Disordered" evidence="13">
    <location>
        <begin position="100"/>
        <end position="129"/>
    </location>
</feature>
<feature type="transmembrane region" description="Helical" evidence="14">
    <location>
        <begin position="542"/>
        <end position="564"/>
    </location>
</feature>
<dbReference type="PROSITE" id="PS51384">
    <property type="entry name" value="FAD_FR"/>
    <property type="match status" value="1"/>
</dbReference>
<keyword evidence="12 14" id="KW-0472">Membrane</keyword>
<dbReference type="InterPro" id="IPR013130">
    <property type="entry name" value="Fe3_Rdtase_TM_dom"/>
</dbReference>
<feature type="region of interest" description="Disordered" evidence="13">
    <location>
        <begin position="1"/>
        <end position="31"/>
    </location>
</feature>
<feature type="compositionally biased region" description="Polar residues" evidence="13">
    <location>
        <begin position="796"/>
        <end position="811"/>
    </location>
</feature>
<dbReference type="InterPro" id="IPR039261">
    <property type="entry name" value="FNR_nucleotide-bd"/>
</dbReference>
<evidence type="ECO:0000256" key="7">
    <source>
        <dbReference type="ARBA" id="ARBA00022827"/>
    </source>
</evidence>
<dbReference type="Gene3D" id="2.40.30.10">
    <property type="entry name" value="Translation factors"/>
    <property type="match status" value="1"/>
</dbReference>
<dbReference type="SFLD" id="SFLDG01168">
    <property type="entry name" value="Ferric_reductase_subgroup_(FRE"/>
    <property type="match status" value="1"/>
</dbReference>
<dbReference type="Gene3D" id="3.40.50.80">
    <property type="entry name" value="Nucleotide-binding domain of ferredoxin-NADP reductase (FNR) module"/>
    <property type="match status" value="1"/>
</dbReference>
<keyword evidence="4" id="KW-0285">Flavoprotein</keyword>
<dbReference type="SUPFAM" id="SSF47473">
    <property type="entry name" value="EF-hand"/>
    <property type="match status" value="1"/>
</dbReference>
<dbReference type="SFLD" id="SFLDG01169">
    <property type="entry name" value="NADPH_oxidase_subgroup_(NOX)"/>
    <property type="match status" value="1"/>
</dbReference>
<dbReference type="FunFam" id="2.40.30.10:FF:000019">
    <property type="entry name" value="Respiratory burst oxidase homolog A"/>
    <property type="match status" value="1"/>
</dbReference>
<feature type="transmembrane region" description="Helical" evidence="14">
    <location>
        <begin position="404"/>
        <end position="423"/>
    </location>
</feature>
<dbReference type="InterPro" id="IPR000778">
    <property type="entry name" value="Cyt_b245_heavy_chain"/>
</dbReference>
<dbReference type="SUPFAM" id="SSF63380">
    <property type="entry name" value="Riboflavin synthase domain-like"/>
    <property type="match status" value="1"/>
</dbReference>
<evidence type="ECO:0000256" key="4">
    <source>
        <dbReference type="ARBA" id="ARBA00022630"/>
    </source>
</evidence>
<keyword evidence="5 14" id="KW-0812">Transmembrane</keyword>
<keyword evidence="3" id="KW-0575">Peroxidase</keyword>
<evidence type="ECO:0000256" key="9">
    <source>
        <dbReference type="ARBA" id="ARBA00022857"/>
    </source>
</evidence>
<protein>
    <submittedName>
        <fullName evidence="17">Uncharacterized protein</fullName>
    </submittedName>
</protein>
<feature type="region of interest" description="Disordered" evidence="13">
    <location>
        <begin position="146"/>
        <end position="182"/>
    </location>
</feature>
<keyword evidence="18" id="KW-1185">Reference proteome</keyword>
<feature type="domain" description="EF-hand" evidence="15">
    <location>
        <begin position="285"/>
        <end position="320"/>
    </location>
</feature>
<feature type="compositionally biased region" description="Polar residues" evidence="13">
    <location>
        <begin position="46"/>
        <end position="56"/>
    </location>
</feature>
<feature type="region of interest" description="Disordered" evidence="13">
    <location>
        <begin position="44"/>
        <end position="68"/>
    </location>
</feature>
<dbReference type="InterPro" id="IPR013112">
    <property type="entry name" value="FAD-bd_8"/>
</dbReference>
<dbReference type="InterPro" id="IPR002048">
    <property type="entry name" value="EF_hand_dom"/>
</dbReference>
<dbReference type="EMBL" id="CM026433">
    <property type="protein sequence ID" value="KAG0553469.1"/>
    <property type="molecule type" value="Genomic_DNA"/>
</dbReference>
<dbReference type="SUPFAM" id="SSF52343">
    <property type="entry name" value="Ferredoxin reductase-like, C-terminal NADP-linked domain"/>
    <property type="match status" value="1"/>
</dbReference>
<dbReference type="Pfam" id="PF08030">
    <property type="entry name" value="NAD_binding_6"/>
    <property type="match status" value="1"/>
</dbReference>
<comment type="similarity">
    <text evidence="2">Belongs to the RBOH (TC 5.B.1.3) family.</text>
</comment>
<evidence type="ECO:0000256" key="1">
    <source>
        <dbReference type="ARBA" id="ARBA00004141"/>
    </source>
</evidence>
<proteinExistence type="inferred from homology"/>
<feature type="compositionally biased region" description="Polar residues" evidence="13">
    <location>
        <begin position="1"/>
        <end position="12"/>
    </location>
</feature>
<evidence type="ECO:0000256" key="14">
    <source>
        <dbReference type="SAM" id="Phobius"/>
    </source>
</evidence>
<evidence type="ECO:0000259" key="15">
    <source>
        <dbReference type="PROSITE" id="PS50222"/>
    </source>
</evidence>
<dbReference type="InterPro" id="IPR011992">
    <property type="entry name" value="EF-hand-dom_pair"/>
</dbReference>
<dbReference type="PROSITE" id="PS50222">
    <property type="entry name" value="EF_HAND_2"/>
    <property type="match status" value="1"/>
</dbReference>
<comment type="caution">
    <text evidence="17">The sequence shown here is derived from an EMBL/GenBank/DDBJ whole genome shotgun (WGS) entry which is preliminary data.</text>
</comment>
<reference evidence="17" key="1">
    <citation type="submission" date="2020-06" db="EMBL/GenBank/DDBJ databases">
        <title>WGS assembly of Ceratodon purpureus strain R40.</title>
        <authorList>
            <person name="Carey S.B."/>
            <person name="Jenkins J."/>
            <person name="Shu S."/>
            <person name="Lovell J.T."/>
            <person name="Sreedasyam A."/>
            <person name="Maumus F."/>
            <person name="Tiley G.P."/>
            <person name="Fernandez-Pozo N."/>
            <person name="Barry K."/>
            <person name="Chen C."/>
            <person name="Wang M."/>
            <person name="Lipzen A."/>
            <person name="Daum C."/>
            <person name="Saski C.A."/>
            <person name="Payton A.C."/>
            <person name="Mcbreen J.C."/>
            <person name="Conrad R.E."/>
            <person name="Kollar L.M."/>
            <person name="Olsson S."/>
            <person name="Huttunen S."/>
            <person name="Landis J.B."/>
            <person name="Wickett N.J."/>
            <person name="Johnson M.G."/>
            <person name="Rensing S.A."/>
            <person name="Grimwood J."/>
            <person name="Schmutz J."/>
            <person name="Mcdaniel S.F."/>
        </authorList>
    </citation>
    <scope>NUCLEOTIDE SEQUENCE</scope>
    <source>
        <strain evidence="17">R40</strain>
    </source>
</reference>
<evidence type="ECO:0000256" key="13">
    <source>
        <dbReference type="SAM" id="MobiDB-lite"/>
    </source>
</evidence>
<feature type="transmembrane region" description="Helical" evidence="14">
    <location>
        <begin position="584"/>
        <end position="607"/>
    </location>
</feature>
<evidence type="ECO:0000256" key="6">
    <source>
        <dbReference type="ARBA" id="ARBA00022723"/>
    </source>
</evidence>
<evidence type="ECO:0000256" key="12">
    <source>
        <dbReference type="ARBA" id="ARBA00023136"/>
    </source>
</evidence>
<evidence type="ECO:0000256" key="5">
    <source>
        <dbReference type="ARBA" id="ARBA00022692"/>
    </source>
</evidence>
<keyword evidence="9" id="KW-0521">NADP</keyword>
<keyword evidence="6" id="KW-0479">Metal-binding</keyword>
<dbReference type="GO" id="GO:0004601">
    <property type="term" value="F:peroxidase activity"/>
    <property type="evidence" value="ECO:0007669"/>
    <property type="project" value="UniProtKB-KW"/>
</dbReference>
<dbReference type="SFLD" id="SFLDS00052">
    <property type="entry name" value="Ferric_Reductase_Domain"/>
    <property type="match status" value="1"/>
</dbReference>
<evidence type="ECO:0000256" key="11">
    <source>
        <dbReference type="ARBA" id="ARBA00023002"/>
    </source>
</evidence>
<dbReference type="InterPro" id="IPR017927">
    <property type="entry name" value="FAD-bd_FR_type"/>
</dbReference>
<name>A0A8T0G5V8_CERPU</name>
<evidence type="ECO:0000256" key="3">
    <source>
        <dbReference type="ARBA" id="ARBA00022559"/>
    </source>
</evidence>
<dbReference type="PRINTS" id="PR00466">
    <property type="entry name" value="GP91PHOX"/>
</dbReference>
<dbReference type="Pfam" id="PF01794">
    <property type="entry name" value="Ferric_reduct"/>
    <property type="match status" value="1"/>
</dbReference>
<keyword evidence="7" id="KW-0274">FAD</keyword>
<dbReference type="PANTHER" id="PTHR11972">
    <property type="entry name" value="NADPH OXIDASE"/>
    <property type="match status" value="1"/>
</dbReference>
<keyword evidence="10 14" id="KW-1133">Transmembrane helix</keyword>
<evidence type="ECO:0000256" key="2">
    <source>
        <dbReference type="ARBA" id="ARBA00007975"/>
    </source>
</evidence>
<dbReference type="GO" id="GO:0005886">
    <property type="term" value="C:plasma membrane"/>
    <property type="evidence" value="ECO:0007669"/>
    <property type="project" value="TreeGrafter"/>
</dbReference>
<sequence length="972" mass="109969">MDRMSRGNSFTMLVSKETSKRFPDNRGSGRRLDDVSVDVVSMLEPGSSSSHATTWQVRGDGGEEAMADSTSSLSTSLSMGHAMLELNFEVSRDHVTLTSVTPAGGNSGAEVPLWEAGNGSEVDGRRPSSFRESMKTVGTLVKQFSHDFTRNQRNGSRVQDLGSPASGEPGDCGDPELGRSGSIRMMKNPSRAEYAIEGLRYINKATATADQKKSWEQVEARFLKLATSDFMLPRSHFAECIGMKDSKEFANELYDAAVRRKGGHRVNSITKEELYEYWWHITDKSFDARMQMFFDLCDKDLDGRITGEEVKQVIMLSASANKLSKLKEQAAEYAALIMEELDVDRVGYIELSQLETLLRGSVQGFAKDSMVNYSQMVTPHSKRTRIKKLAEKSHYFFLDNWKRLWILALWILAMAGLFVWKFFQYRQRNAYQVMGDCLCVAKGAAETLKLNMALILLPVCRNTLTRMRSTRLGKIIPFDDNLDFHKIIAGGIVAGVFVHAACHLTCDIPNLVHAPNDKFLKYLGDDFPHGQPTYSEILKMSVGVSGILMLVLMVVAFLLATHWFRRSLVKLPWPFHRLTGFNAFWYTHHLFVIVYVLLLLHTIRLLLHTPWYERTTWMYITVPLVLYAVERFLRMYRTNSIKVDVVKAAIYTGNVLAIHITKPEGFKYKSGMYLFLQCPEISSFEWHPFSITSAPDDPFLSVHIRTLGDWTAEMKKIFSDACGGRPRLQTVNNYGLSGELTLAARFPKLYIDGPYGAPAQDYLKYDVLLLVGLGIGATPFISILKDLLHHTRNDSLHASQSDPNLSCNPSATPDLRPGESPKMSSKSSKKVKVKRKPKAYFYWVTREQGSFDWFRGVMREVEEIDNKESIEMHNYLTSVYEEGDARSTLVMMLQALHHSKNGVDLVSGTRARTHFARPNWKSVFSKLAATHQDKRVGVFYCGPVALANELEVLSRTYTQKSTTKFSFHKENF</sequence>
<dbReference type="Proteomes" id="UP000822688">
    <property type="component" value="Chromosome 12"/>
</dbReference>
<evidence type="ECO:0000259" key="16">
    <source>
        <dbReference type="PROSITE" id="PS51384"/>
    </source>
</evidence>
<dbReference type="PANTHER" id="PTHR11972:SF153">
    <property type="entry name" value="SUPEROXIDE-GENERATING NADPH OXIDASE HEAVY CHAIN SUBUNIT A"/>
    <property type="match status" value="1"/>
</dbReference>
<dbReference type="AlphaFoldDB" id="A0A8T0G5V8"/>
<evidence type="ECO:0000313" key="18">
    <source>
        <dbReference type="Proteomes" id="UP000822688"/>
    </source>
</evidence>
<dbReference type="Pfam" id="PF08414">
    <property type="entry name" value="NADPH_Ox"/>
    <property type="match status" value="1"/>
</dbReference>